<dbReference type="STRING" id="319236.BST91_03860"/>
<dbReference type="AlphaFoldDB" id="A0A090Q1Y1"/>
<gene>
    <name evidence="1" type="ORF">JCM19294_501</name>
</gene>
<dbReference type="EMBL" id="BBML01000004">
    <property type="protein sequence ID" value="GAK96995.1"/>
    <property type="molecule type" value="Genomic_DNA"/>
</dbReference>
<sequence>MEQVLDKKKRKFEPKRAHRYYKITGFYEFVIDSIKKSMPPVIAIVIILLLVHFFVMEIPVALKYAVENLPDYGVLAFFYASETILGLVPPELFIAWAGETSSPVLNLFLLALFSYLGGMTSYFIGRRALKIPSIHQYLEVKMAKQLLMARKWGGILIGVGALLPLPFSMASLVAGMLKYPFKNWVLIGLLRFLRFALYGAAIFSIV</sequence>
<reference evidence="1" key="1">
    <citation type="journal article" date="2014" name="Genome Announc.">
        <title>Draft Genome Sequences of Marine Flavobacterium Nonlabens Strains NR17, NR24, NR27, NR32, NR33, and Ara13.</title>
        <authorList>
            <person name="Nakanishi M."/>
            <person name="Meirelles P."/>
            <person name="Suzuki R."/>
            <person name="Takatani N."/>
            <person name="Mino S."/>
            <person name="Suda W."/>
            <person name="Oshima K."/>
            <person name="Hattori M."/>
            <person name="Ohkuma M."/>
            <person name="Hosokawa M."/>
            <person name="Miyashita K."/>
            <person name="Thompson F.L."/>
            <person name="Niwa A."/>
            <person name="Sawabe T."/>
            <person name="Sawabe T."/>
        </authorList>
    </citation>
    <scope>NUCLEOTIDE SEQUENCE [LARGE SCALE GENOMIC DNA]</scope>
    <source>
        <strain evidence="1">JCM 19294</strain>
    </source>
</reference>
<accession>A0A090Q1Y1</accession>
<evidence type="ECO:0000313" key="2">
    <source>
        <dbReference type="Proteomes" id="UP000029221"/>
    </source>
</evidence>
<evidence type="ECO:0000313" key="1">
    <source>
        <dbReference type="EMBL" id="GAK96995.1"/>
    </source>
</evidence>
<organism evidence="1 2">
    <name type="scientific">Nonlabens tegetincola</name>
    <dbReference type="NCBI Taxonomy" id="323273"/>
    <lineage>
        <taxon>Bacteria</taxon>
        <taxon>Pseudomonadati</taxon>
        <taxon>Bacteroidota</taxon>
        <taxon>Flavobacteriia</taxon>
        <taxon>Flavobacteriales</taxon>
        <taxon>Flavobacteriaceae</taxon>
        <taxon>Nonlabens</taxon>
    </lineage>
</organism>
<proteinExistence type="predicted"/>
<dbReference type="eggNOG" id="COG1238">
    <property type="taxonomic scope" value="Bacteria"/>
</dbReference>
<dbReference type="RefSeq" id="WP_042278553.1">
    <property type="nucleotide sequence ID" value="NZ_BBML01000004.1"/>
</dbReference>
<protein>
    <submittedName>
        <fullName evidence="1">Uncharacterized protein</fullName>
    </submittedName>
</protein>
<name>A0A090Q1Y1_9FLAO</name>
<keyword evidence="2" id="KW-1185">Reference proteome</keyword>
<comment type="caution">
    <text evidence="1">The sequence shown here is derived from an EMBL/GenBank/DDBJ whole genome shotgun (WGS) entry which is preliminary data.</text>
</comment>
<dbReference type="Proteomes" id="UP000029221">
    <property type="component" value="Unassembled WGS sequence"/>
</dbReference>